<dbReference type="RefSeq" id="WP_189540534.1">
    <property type="nucleotide sequence ID" value="NZ_BMZD01000003.1"/>
</dbReference>
<protein>
    <submittedName>
        <fullName evidence="2">Alpha/beta hydrolase</fullName>
    </submittedName>
</protein>
<evidence type="ECO:0000313" key="3">
    <source>
        <dbReference type="Proteomes" id="UP000634139"/>
    </source>
</evidence>
<sequence>MADLRQATYQVAGGYSIALAEAGSGPAVVFLHGSGPGASGASNFRQNIDAFVDAGYRVILPDLIGYGASSKPEGIDYTLQLFTDTVYDALRQHGIERAALVGNSLGGGIALQLTLDHPEFTSSLVLMAAGCVAEREAYFVMPGIAKMVSNFGGPDFDLAEQKRLVSNLVHPDFAPKITDELVAERFAVARTQPKDVLVRMRTPDLSPRLGEITQPIFVLWGLNDEFCPEAHARLFLDRCQDVRAITFGRTGHWVQVERAAEFNHYAIDFLNTRGA</sequence>
<gene>
    <name evidence="2" type="ORF">GCM10011617_17410</name>
</gene>
<evidence type="ECO:0000259" key="1">
    <source>
        <dbReference type="Pfam" id="PF00561"/>
    </source>
</evidence>
<dbReference type="EMBL" id="BMZD01000003">
    <property type="protein sequence ID" value="GGZ97271.1"/>
    <property type="molecule type" value="Genomic_DNA"/>
</dbReference>
<dbReference type="InterPro" id="IPR029058">
    <property type="entry name" value="AB_hydrolase_fold"/>
</dbReference>
<dbReference type="AlphaFoldDB" id="A0A918RI00"/>
<proteinExistence type="predicted"/>
<dbReference type="InterPro" id="IPR000073">
    <property type="entry name" value="AB_hydrolase_1"/>
</dbReference>
<dbReference type="Proteomes" id="UP000634139">
    <property type="component" value="Unassembled WGS sequence"/>
</dbReference>
<accession>A0A918RI00</accession>
<comment type="caution">
    <text evidence="2">The sequence shown here is derived from an EMBL/GenBank/DDBJ whole genome shotgun (WGS) entry which is preliminary data.</text>
</comment>
<dbReference type="PRINTS" id="PR00111">
    <property type="entry name" value="ABHYDROLASE"/>
</dbReference>
<evidence type="ECO:0000313" key="2">
    <source>
        <dbReference type="EMBL" id="GGZ97271.1"/>
    </source>
</evidence>
<reference evidence="2" key="2">
    <citation type="submission" date="2020-09" db="EMBL/GenBank/DDBJ databases">
        <authorList>
            <person name="Sun Q."/>
            <person name="Kim S."/>
        </authorList>
    </citation>
    <scope>NUCLEOTIDE SEQUENCE</scope>
    <source>
        <strain evidence="2">KCTC 32422</strain>
    </source>
</reference>
<keyword evidence="3" id="KW-1185">Reference proteome</keyword>
<dbReference type="GO" id="GO:0016787">
    <property type="term" value="F:hydrolase activity"/>
    <property type="evidence" value="ECO:0007669"/>
    <property type="project" value="UniProtKB-KW"/>
</dbReference>
<keyword evidence="2" id="KW-0378">Hydrolase</keyword>
<dbReference type="SUPFAM" id="SSF53474">
    <property type="entry name" value="alpha/beta-Hydrolases"/>
    <property type="match status" value="1"/>
</dbReference>
<reference evidence="2" key="1">
    <citation type="journal article" date="2014" name="Int. J. Syst. Evol. Microbiol.">
        <title>Complete genome sequence of Corynebacterium casei LMG S-19264T (=DSM 44701T), isolated from a smear-ripened cheese.</title>
        <authorList>
            <consortium name="US DOE Joint Genome Institute (JGI-PGF)"/>
            <person name="Walter F."/>
            <person name="Albersmeier A."/>
            <person name="Kalinowski J."/>
            <person name="Ruckert C."/>
        </authorList>
    </citation>
    <scope>NUCLEOTIDE SEQUENCE</scope>
    <source>
        <strain evidence="2">KCTC 32422</strain>
    </source>
</reference>
<feature type="domain" description="AB hydrolase-1" evidence="1">
    <location>
        <begin position="26"/>
        <end position="258"/>
    </location>
</feature>
<dbReference type="PANTHER" id="PTHR46438">
    <property type="entry name" value="ALPHA/BETA-HYDROLASES SUPERFAMILY PROTEIN"/>
    <property type="match status" value="1"/>
</dbReference>
<name>A0A918RI00_9SPHN</name>
<organism evidence="2 3">
    <name type="scientific">Novosphingobium arvoryzae</name>
    <dbReference type="NCBI Taxonomy" id="1256514"/>
    <lineage>
        <taxon>Bacteria</taxon>
        <taxon>Pseudomonadati</taxon>
        <taxon>Pseudomonadota</taxon>
        <taxon>Alphaproteobacteria</taxon>
        <taxon>Sphingomonadales</taxon>
        <taxon>Sphingomonadaceae</taxon>
        <taxon>Novosphingobium</taxon>
    </lineage>
</organism>
<dbReference type="Pfam" id="PF00561">
    <property type="entry name" value="Abhydrolase_1"/>
    <property type="match status" value="1"/>
</dbReference>
<dbReference type="Gene3D" id="3.40.50.1820">
    <property type="entry name" value="alpha/beta hydrolase"/>
    <property type="match status" value="1"/>
</dbReference>
<dbReference type="PANTHER" id="PTHR46438:SF11">
    <property type="entry name" value="LIPASE-RELATED"/>
    <property type="match status" value="1"/>
</dbReference>